<dbReference type="Proteomes" id="UP000759131">
    <property type="component" value="Unassembled WGS sequence"/>
</dbReference>
<evidence type="ECO:0000256" key="7">
    <source>
        <dbReference type="ARBA" id="ARBA00023269"/>
    </source>
</evidence>
<dbReference type="CDD" id="cd22911">
    <property type="entry name" value="HFD_H3"/>
    <property type="match status" value="1"/>
</dbReference>
<evidence type="ECO:0000259" key="9">
    <source>
        <dbReference type="Pfam" id="PF00125"/>
    </source>
</evidence>
<dbReference type="GO" id="GO:0030527">
    <property type="term" value="F:structural constituent of chromatin"/>
    <property type="evidence" value="ECO:0007669"/>
    <property type="project" value="InterPro"/>
</dbReference>
<evidence type="ECO:0000256" key="8">
    <source>
        <dbReference type="SAM" id="MobiDB-lite"/>
    </source>
</evidence>
<dbReference type="Gene3D" id="1.10.20.10">
    <property type="entry name" value="Histone, subunit A"/>
    <property type="match status" value="1"/>
</dbReference>
<comment type="subcellular location">
    <subcellularLocation>
        <location evidence="2">Chromosome</location>
    </subcellularLocation>
    <subcellularLocation>
        <location evidence="1">Nucleus</location>
    </subcellularLocation>
</comment>
<dbReference type="PANTHER" id="PTHR11426">
    <property type="entry name" value="HISTONE H3"/>
    <property type="match status" value="1"/>
</dbReference>
<dbReference type="OrthoDB" id="4025405at2759"/>
<keyword evidence="4" id="KW-0158">Chromosome</keyword>
<name>A0A7R9L2Z8_9ACAR</name>
<dbReference type="SMART" id="SM00428">
    <property type="entry name" value="H3"/>
    <property type="match status" value="1"/>
</dbReference>
<evidence type="ECO:0000256" key="5">
    <source>
        <dbReference type="ARBA" id="ARBA00023125"/>
    </source>
</evidence>
<evidence type="ECO:0000256" key="4">
    <source>
        <dbReference type="ARBA" id="ARBA00022454"/>
    </source>
</evidence>
<dbReference type="EMBL" id="CAJPIZ010013525">
    <property type="protein sequence ID" value="CAG2114287.1"/>
    <property type="molecule type" value="Genomic_DNA"/>
</dbReference>
<reference evidence="10" key="1">
    <citation type="submission" date="2020-11" db="EMBL/GenBank/DDBJ databases">
        <authorList>
            <person name="Tran Van P."/>
        </authorList>
    </citation>
    <scope>NUCLEOTIDE SEQUENCE</scope>
</reference>
<keyword evidence="7" id="KW-0544">Nucleosome core</keyword>
<keyword evidence="11" id="KW-1185">Reference proteome</keyword>
<feature type="domain" description="Core Histone H2A/H2B/H3" evidence="9">
    <location>
        <begin position="157"/>
        <end position="244"/>
    </location>
</feature>
<keyword evidence="6" id="KW-0539">Nucleus</keyword>
<dbReference type="InterPro" id="IPR009072">
    <property type="entry name" value="Histone-fold"/>
</dbReference>
<evidence type="ECO:0000256" key="6">
    <source>
        <dbReference type="ARBA" id="ARBA00023242"/>
    </source>
</evidence>
<dbReference type="GO" id="GO:0003677">
    <property type="term" value="F:DNA binding"/>
    <property type="evidence" value="ECO:0007669"/>
    <property type="project" value="UniProtKB-KW"/>
</dbReference>
<evidence type="ECO:0000256" key="1">
    <source>
        <dbReference type="ARBA" id="ARBA00004123"/>
    </source>
</evidence>
<feature type="region of interest" description="Disordered" evidence="8">
    <location>
        <begin position="1"/>
        <end position="49"/>
    </location>
</feature>
<organism evidence="10">
    <name type="scientific">Medioppia subpectinata</name>
    <dbReference type="NCBI Taxonomy" id="1979941"/>
    <lineage>
        <taxon>Eukaryota</taxon>
        <taxon>Metazoa</taxon>
        <taxon>Ecdysozoa</taxon>
        <taxon>Arthropoda</taxon>
        <taxon>Chelicerata</taxon>
        <taxon>Arachnida</taxon>
        <taxon>Acari</taxon>
        <taxon>Acariformes</taxon>
        <taxon>Sarcoptiformes</taxon>
        <taxon>Oribatida</taxon>
        <taxon>Brachypylina</taxon>
        <taxon>Oppioidea</taxon>
        <taxon>Oppiidae</taxon>
        <taxon>Medioppia</taxon>
    </lineage>
</organism>
<feature type="compositionally biased region" description="Low complexity" evidence="8">
    <location>
        <begin position="24"/>
        <end position="47"/>
    </location>
</feature>
<proteinExistence type="inferred from homology"/>
<evidence type="ECO:0000313" key="10">
    <source>
        <dbReference type="EMBL" id="CAD7633857.1"/>
    </source>
</evidence>
<feature type="compositionally biased region" description="Basic residues" evidence="8">
    <location>
        <begin position="113"/>
        <end position="125"/>
    </location>
</feature>
<evidence type="ECO:0000313" key="11">
    <source>
        <dbReference type="Proteomes" id="UP000759131"/>
    </source>
</evidence>
<dbReference type="SUPFAM" id="SSF47113">
    <property type="entry name" value="Histone-fold"/>
    <property type="match status" value="1"/>
</dbReference>
<feature type="compositionally biased region" description="Basic residues" evidence="8">
    <location>
        <begin position="85"/>
        <end position="98"/>
    </location>
</feature>
<dbReference type="Pfam" id="PF00125">
    <property type="entry name" value="Histone"/>
    <property type="match status" value="1"/>
</dbReference>
<evidence type="ECO:0000256" key="3">
    <source>
        <dbReference type="ARBA" id="ARBA00010343"/>
    </source>
</evidence>
<dbReference type="EMBL" id="OC868100">
    <property type="protein sequence ID" value="CAD7633857.1"/>
    <property type="molecule type" value="Genomic_DNA"/>
</dbReference>
<dbReference type="GO" id="GO:0005634">
    <property type="term" value="C:nucleus"/>
    <property type="evidence" value="ECO:0007669"/>
    <property type="project" value="UniProtKB-SubCell"/>
</dbReference>
<protein>
    <recommendedName>
        <fullName evidence="9">Core Histone H2A/H2B/H3 domain-containing protein</fullName>
    </recommendedName>
</protein>
<dbReference type="FunFam" id="1.10.20.10:FF:000085">
    <property type="entry name" value="Histone H3.2"/>
    <property type="match status" value="1"/>
</dbReference>
<evidence type="ECO:0000256" key="2">
    <source>
        <dbReference type="ARBA" id="ARBA00004286"/>
    </source>
</evidence>
<dbReference type="InterPro" id="IPR000164">
    <property type="entry name" value="Histone_H3/CENP-A"/>
</dbReference>
<comment type="similarity">
    <text evidence="3">Belongs to the histone H3 family.</text>
</comment>
<accession>A0A7R9L2Z8</accession>
<dbReference type="GO" id="GO:0046982">
    <property type="term" value="F:protein heterodimerization activity"/>
    <property type="evidence" value="ECO:0007669"/>
    <property type="project" value="InterPro"/>
</dbReference>
<dbReference type="AlphaFoldDB" id="A0A7R9L2Z8"/>
<dbReference type="PROSITE" id="PS00959">
    <property type="entry name" value="HISTONE_H3_2"/>
    <property type="match status" value="1"/>
</dbReference>
<feature type="region of interest" description="Disordered" evidence="8">
    <location>
        <begin position="63"/>
        <end position="140"/>
    </location>
</feature>
<gene>
    <name evidence="10" type="ORF">OSB1V03_LOCUS14253</name>
</gene>
<feature type="compositionally biased region" description="Acidic residues" evidence="8">
    <location>
        <begin position="1"/>
        <end position="12"/>
    </location>
</feature>
<keyword evidence="5" id="KW-0238">DNA-binding</keyword>
<dbReference type="InterPro" id="IPR007125">
    <property type="entry name" value="H2A/H2B/H3"/>
</dbReference>
<dbReference type="GO" id="GO:0000786">
    <property type="term" value="C:nucleosome"/>
    <property type="evidence" value="ECO:0007669"/>
    <property type="project" value="UniProtKB-KW"/>
</dbReference>
<sequence length="251" mass="27884">MSFNLEEEELDFEPYVSPDVTRVSQTSKSGSGSQSSSQRTGSQCSSRVGFGGCGAVDGSQWDRLFIGGDQSSGTSAEEVATRPRGSARRTHVQPKKYTPKNPIAATTGNGSKKGPKGRSKAKKSGVRPQLAKRSNPPRYHLPAKSILEAPEKRRYRPGEAALRDIRYYQKNTELLIRRAPFQRLVREISQEMKDGYRFQTSAVMALQEAAEAYLVGLFEDTNLCAIHANRVTIMSKDMQLARRIRGEDNIR</sequence>